<gene>
    <name evidence="1" type="ORF">M513_10064</name>
    <name evidence="2" type="ORF">M514_10064</name>
</gene>
<dbReference type="Proteomes" id="UP000030764">
    <property type="component" value="Unassembled WGS sequence"/>
</dbReference>
<reference evidence="1 3" key="1">
    <citation type="journal article" date="2014" name="Nat. Genet.">
        <title>Genome and transcriptome of the porcine whipworm Trichuris suis.</title>
        <authorList>
            <person name="Jex A.R."/>
            <person name="Nejsum P."/>
            <person name="Schwarz E.M."/>
            <person name="Hu L."/>
            <person name="Young N.D."/>
            <person name="Hall R.S."/>
            <person name="Korhonen P.K."/>
            <person name="Liao S."/>
            <person name="Thamsborg S."/>
            <person name="Xia J."/>
            <person name="Xu P."/>
            <person name="Wang S."/>
            <person name="Scheerlinck J.P."/>
            <person name="Hofmann A."/>
            <person name="Sternberg P.W."/>
            <person name="Wang J."/>
            <person name="Gasser R.B."/>
        </authorList>
    </citation>
    <scope>NUCLEOTIDE SEQUENCE [LARGE SCALE GENOMIC DNA]</scope>
    <source>
        <strain evidence="2">DCEP-RM93F</strain>
        <strain evidence="1">DCEP-RM93M</strain>
    </source>
</reference>
<accession>A0A085LVM0</accession>
<dbReference type="Proteomes" id="UP000030758">
    <property type="component" value="Unassembled WGS sequence"/>
</dbReference>
<protein>
    <submittedName>
        <fullName evidence="1">Uncharacterized protein</fullName>
    </submittedName>
</protein>
<dbReference type="EMBL" id="KL363279">
    <property type="protein sequence ID" value="KFD49016.1"/>
    <property type="molecule type" value="Genomic_DNA"/>
</dbReference>
<sequence>MLVHLYLKNETPSNGSTGRPLCFAPVGRLNFALIPVGRATKHERVCASADGIAKSYRLFEASDSV</sequence>
<evidence type="ECO:0000313" key="3">
    <source>
        <dbReference type="Proteomes" id="UP000030764"/>
    </source>
</evidence>
<proteinExistence type="predicted"/>
<keyword evidence="3" id="KW-1185">Reference proteome</keyword>
<dbReference type="EMBL" id="KL367641">
    <property type="protein sequence ID" value="KFD60972.1"/>
    <property type="molecule type" value="Genomic_DNA"/>
</dbReference>
<dbReference type="AlphaFoldDB" id="A0A085LVM0"/>
<evidence type="ECO:0000313" key="2">
    <source>
        <dbReference type="EMBL" id="KFD60972.1"/>
    </source>
</evidence>
<name>A0A085LVM0_9BILA</name>
<organism evidence="1 3">
    <name type="scientific">Trichuris suis</name>
    <name type="common">pig whipworm</name>
    <dbReference type="NCBI Taxonomy" id="68888"/>
    <lineage>
        <taxon>Eukaryota</taxon>
        <taxon>Metazoa</taxon>
        <taxon>Ecdysozoa</taxon>
        <taxon>Nematoda</taxon>
        <taxon>Enoplea</taxon>
        <taxon>Dorylaimia</taxon>
        <taxon>Trichinellida</taxon>
        <taxon>Trichuridae</taxon>
        <taxon>Trichuris</taxon>
    </lineage>
</organism>
<evidence type="ECO:0000313" key="1">
    <source>
        <dbReference type="EMBL" id="KFD49016.1"/>
    </source>
</evidence>